<dbReference type="EMBL" id="RAYI01000051">
    <property type="protein sequence ID" value="RLT72246.1"/>
    <property type="molecule type" value="Genomic_DNA"/>
</dbReference>
<dbReference type="Proteomes" id="UP000278164">
    <property type="component" value="Unassembled WGS sequence"/>
</dbReference>
<sequence>MKMRNRNIICYIICLLSLTACVIEDDIPYPLLEGAILSMTVEGQRAAEEGQGVEATIDVKARTVTLFVNDSVDLSRLKIKSLKVTEGATLMADSTACVDIRRFPTAGFASLDSVSSDANTRVDFTKPVTFTVKTYQEYVWKVSVTQLIKREVDVTGQVADAVIDPVNRNVVIYVSPDQSLNNLQVNSMTLGGEFGRVEPDPTDPAERDYSKGSRQFYVGYNWEETMSKWNVFVYHKESNAGGAEAFAMVTRATLSGKIQSGKTPIVEYKRQADAAWSTLAASAVKVSGTSFTASLTGLKAATAYQYRVSVDGIAGEEQSFNTAEPMPLTNGGFDDWSSVAAGKNTLWQPWAEGGTSFWDTGNKGATTVGNSNSTPTTETSTGSGQAASLESKYIVLKFAAGNIFTGTYVRTDGTNGVLEFGRPFTSFPSKLRIHYKYNCVPINKSGDDDFKYLIGRPDSCQIYIALTDWDAPLEIRTRPSERQLFNPSDPKVIAYGELTKGESVSSWTQADIVLDYRYTNRTPKYIVVVASASKYGDYFTGGEGSKLWLDECELIYD</sequence>
<organism evidence="3 4">
    <name type="scientific">Parabacteroides distasonis</name>
    <dbReference type="NCBI Taxonomy" id="823"/>
    <lineage>
        <taxon>Bacteria</taxon>
        <taxon>Pseudomonadati</taxon>
        <taxon>Bacteroidota</taxon>
        <taxon>Bacteroidia</taxon>
        <taxon>Bacteroidales</taxon>
        <taxon>Tannerellaceae</taxon>
        <taxon>Parabacteroides</taxon>
    </lineage>
</organism>
<dbReference type="PROSITE" id="PS51257">
    <property type="entry name" value="PROKAR_LIPOPROTEIN"/>
    <property type="match status" value="1"/>
</dbReference>
<dbReference type="Pfam" id="PF13201">
    <property type="entry name" value="PCMD"/>
    <property type="match status" value="1"/>
</dbReference>
<evidence type="ECO:0000313" key="4">
    <source>
        <dbReference type="Proteomes" id="UP000278164"/>
    </source>
</evidence>
<dbReference type="GO" id="GO:0003993">
    <property type="term" value="F:acid phosphatase activity"/>
    <property type="evidence" value="ECO:0007669"/>
    <property type="project" value="InterPro"/>
</dbReference>
<dbReference type="InterPro" id="IPR025112">
    <property type="entry name" value="PCMD"/>
</dbReference>
<dbReference type="InterPro" id="IPR038653">
    <property type="entry name" value="Put_CMD_sf"/>
</dbReference>
<reference evidence="3 4" key="1">
    <citation type="submission" date="2018-09" db="EMBL/GenBank/DDBJ databases">
        <title>Murine metabolic-syndrome-specific gut microbial biobank.</title>
        <authorList>
            <person name="Liu C."/>
        </authorList>
    </citation>
    <scope>NUCLEOTIDE SEQUENCE [LARGE SCALE GENOMIC DNA]</scope>
    <source>
        <strain evidence="3 4">8-P5</strain>
    </source>
</reference>
<dbReference type="InterPro" id="IPR008963">
    <property type="entry name" value="Purple_acid_Pase-like_N"/>
</dbReference>
<protein>
    <recommendedName>
        <fullName evidence="2">Putative carbohydrate metabolism domain-containing protein</fullName>
    </recommendedName>
</protein>
<dbReference type="SUPFAM" id="SSF49363">
    <property type="entry name" value="Purple acid phosphatase, N-terminal domain"/>
    <property type="match status" value="1"/>
</dbReference>
<dbReference type="OrthoDB" id="1004098at2"/>
<evidence type="ECO:0000313" key="3">
    <source>
        <dbReference type="EMBL" id="RLT72246.1"/>
    </source>
</evidence>
<feature type="compositionally biased region" description="Low complexity" evidence="1">
    <location>
        <begin position="369"/>
        <end position="384"/>
    </location>
</feature>
<dbReference type="Gene3D" id="2.60.120.890">
    <property type="entry name" value="BT2081, beta-jelly-roll domain"/>
    <property type="match status" value="1"/>
</dbReference>
<feature type="domain" description="Putative carbohydrate metabolism" evidence="2">
    <location>
        <begin position="333"/>
        <end position="555"/>
    </location>
</feature>
<proteinExistence type="predicted"/>
<name>A0A3L7ZKE0_PARDI</name>
<gene>
    <name evidence="3" type="ORF">D7V78_16935</name>
</gene>
<dbReference type="AlphaFoldDB" id="A0A3L7ZKE0"/>
<feature type="region of interest" description="Disordered" evidence="1">
    <location>
        <begin position="361"/>
        <end position="384"/>
    </location>
</feature>
<dbReference type="GO" id="GO:0046872">
    <property type="term" value="F:metal ion binding"/>
    <property type="evidence" value="ECO:0007669"/>
    <property type="project" value="InterPro"/>
</dbReference>
<evidence type="ECO:0000259" key="2">
    <source>
        <dbReference type="Pfam" id="PF13201"/>
    </source>
</evidence>
<comment type="caution">
    <text evidence="3">The sequence shown here is derived from an EMBL/GenBank/DDBJ whole genome shotgun (WGS) entry which is preliminary data.</text>
</comment>
<evidence type="ECO:0000256" key="1">
    <source>
        <dbReference type="SAM" id="MobiDB-lite"/>
    </source>
</evidence>
<accession>A0A3L7ZKE0</accession>
<dbReference type="Gene3D" id="2.60.40.2340">
    <property type="match status" value="1"/>
</dbReference>